<sequence length="446" mass="50507">MKKINKPVEYNEKDYEFMNSLSSAILVQTPSRVSRVLKIWIVTIFLLIIWASLAEIDEITRGNGDVIPYGQNQVIQNLEGGIVESILVKEGESVKKDQIILKISNAKSTSSSKTNEMKFQELQAKRLRLYAEANELEFKDMETTFPELKAQIKLAKELYESSKLEFNAKDNSFLEQIEQRKQEYIEAKARVASLKKSLEYVSEEIAMTAPMVREGVKSKVDFLKLKREANGIENDIEAAELSLPRLASAITEYRQKRIESKQLFINNAKKELNEVTAELSRLETQQVAFSDQVERTMVKSPVDGIIQKLFINTVGGVIKPGDDLVEIVPTNEKLFLEVKIKPSDIAFLHPGAEAKVKVSAYDFAIHGGLIGKVVNISPDTITDSKENTFYIIHIETEKNYLGTKEHPLQIIPGMTVNVDIVTGQKTVMQYILKPILKSKQYVFTER</sequence>
<dbReference type="HOGENOM" id="CLU_023976_8_0_7"/>
<keyword evidence="9" id="KW-0175">Coiled coil</keyword>
<evidence type="ECO:0000313" key="14">
    <source>
        <dbReference type="Proteomes" id="UP000006431"/>
    </source>
</evidence>
<evidence type="ECO:0000256" key="5">
    <source>
        <dbReference type="ARBA" id="ARBA00022519"/>
    </source>
</evidence>
<evidence type="ECO:0000256" key="6">
    <source>
        <dbReference type="ARBA" id="ARBA00022692"/>
    </source>
</evidence>
<keyword evidence="14" id="KW-1185">Reference proteome</keyword>
<dbReference type="Gene3D" id="1.20.1600.10">
    <property type="entry name" value="Outer membrane efflux proteins (OEP)"/>
    <property type="match status" value="1"/>
</dbReference>
<dbReference type="EMBL" id="AFRZ01000001">
    <property type="protein sequence ID" value="EHP30731.1"/>
    <property type="molecule type" value="Genomic_DNA"/>
</dbReference>
<dbReference type="InterPro" id="IPR058781">
    <property type="entry name" value="HH_AprE-like"/>
</dbReference>
<proteinExistence type="inferred from homology"/>
<keyword evidence="5" id="KW-0997">Cell inner membrane</keyword>
<evidence type="ECO:0000259" key="11">
    <source>
        <dbReference type="Pfam" id="PF25994"/>
    </source>
</evidence>
<feature type="transmembrane region" description="Helical" evidence="10">
    <location>
        <begin position="36"/>
        <end position="53"/>
    </location>
</feature>
<evidence type="ECO:0000256" key="8">
    <source>
        <dbReference type="ARBA" id="ARBA00023136"/>
    </source>
</evidence>
<dbReference type="InterPro" id="IPR010129">
    <property type="entry name" value="T1SS_HlyD"/>
</dbReference>
<dbReference type="Proteomes" id="UP000006431">
    <property type="component" value="Unassembled WGS sequence"/>
</dbReference>
<evidence type="ECO:0000259" key="12">
    <source>
        <dbReference type="Pfam" id="PF26002"/>
    </source>
</evidence>
<dbReference type="STRING" id="929558.SMGD1_2208"/>
<keyword evidence="3" id="KW-0813">Transport</keyword>
<dbReference type="GO" id="GO:0009306">
    <property type="term" value="P:protein secretion"/>
    <property type="evidence" value="ECO:0007669"/>
    <property type="project" value="InterPro"/>
</dbReference>
<comment type="caution">
    <text evidence="13">The sequence shown here is derived from an EMBL/GenBank/DDBJ whole genome shotgun (WGS) entry which is preliminary data.</text>
</comment>
<dbReference type="InterPro" id="IPR006144">
    <property type="entry name" value="Secretion_HlyD_CS"/>
</dbReference>
<evidence type="ECO:0000313" key="13">
    <source>
        <dbReference type="EMBL" id="EHP30731.1"/>
    </source>
</evidence>
<keyword evidence="4" id="KW-1003">Cell membrane</keyword>
<comment type="similarity">
    <text evidence="2">Belongs to the membrane fusion protein (MFP) (TC 8.A.1) family.</text>
</comment>
<dbReference type="PATRIC" id="fig|929558.5.peg.2199"/>
<dbReference type="GO" id="GO:0005886">
    <property type="term" value="C:plasma membrane"/>
    <property type="evidence" value="ECO:0007669"/>
    <property type="project" value="UniProtKB-SubCell"/>
</dbReference>
<comment type="subcellular location">
    <subcellularLocation>
        <location evidence="1">Cell inner membrane</location>
        <topology evidence="1">Single-pass membrane protein</topology>
    </subcellularLocation>
</comment>
<dbReference type="PANTHER" id="PTHR30386">
    <property type="entry name" value="MEMBRANE FUSION SUBUNIT OF EMRAB-TOLC MULTIDRUG EFFLUX PUMP"/>
    <property type="match status" value="1"/>
</dbReference>
<dbReference type="PANTHER" id="PTHR30386:SF26">
    <property type="entry name" value="TRANSPORT PROTEIN COMB"/>
    <property type="match status" value="1"/>
</dbReference>
<feature type="domain" description="AprE-like long alpha-helical hairpin" evidence="11">
    <location>
        <begin position="119"/>
        <end position="291"/>
    </location>
</feature>
<evidence type="ECO:0000256" key="9">
    <source>
        <dbReference type="SAM" id="Coils"/>
    </source>
</evidence>
<keyword evidence="8 10" id="KW-0472">Membrane</keyword>
<dbReference type="InterPro" id="IPR050739">
    <property type="entry name" value="MFP"/>
</dbReference>
<evidence type="ECO:0000256" key="1">
    <source>
        <dbReference type="ARBA" id="ARBA00004377"/>
    </source>
</evidence>
<evidence type="ECO:0000256" key="10">
    <source>
        <dbReference type="SAM" id="Phobius"/>
    </source>
</evidence>
<evidence type="ECO:0000256" key="4">
    <source>
        <dbReference type="ARBA" id="ARBA00022475"/>
    </source>
</evidence>
<name>B6BMZ4_SULGG</name>
<dbReference type="Pfam" id="PF25994">
    <property type="entry name" value="HH_AprE"/>
    <property type="match status" value="1"/>
</dbReference>
<evidence type="ECO:0000256" key="3">
    <source>
        <dbReference type="ARBA" id="ARBA00022448"/>
    </source>
</evidence>
<dbReference type="eggNOG" id="COG0845">
    <property type="taxonomic scope" value="Bacteria"/>
</dbReference>
<dbReference type="PRINTS" id="PR01490">
    <property type="entry name" value="RTXTOXIND"/>
</dbReference>
<accession>B6BMZ4</accession>
<dbReference type="Gene3D" id="2.40.50.100">
    <property type="match status" value="1"/>
</dbReference>
<accession>H1FXW1</accession>
<dbReference type="NCBIfam" id="TIGR01843">
    <property type="entry name" value="type_I_hlyD"/>
    <property type="match status" value="1"/>
</dbReference>
<feature type="domain" description="AprE-like beta-barrel" evidence="12">
    <location>
        <begin position="334"/>
        <end position="423"/>
    </location>
</feature>
<evidence type="ECO:0000256" key="2">
    <source>
        <dbReference type="ARBA" id="ARBA00009477"/>
    </source>
</evidence>
<feature type="coiled-coil region" evidence="9">
    <location>
        <begin position="222"/>
        <end position="285"/>
    </location>
</feature>
<protein>
    <submittedName>
        <fullName evidence="13">Type I secretion membrane fusion protein, HlyD f amily</fullName>
    </submittedName>
</protein>
<gene>
    <name evidence="13" type="ORF">SMGD1_2208</name>
</gene>
<dbReference type="Pfam" id="PF26002">
    <property type="entry name" value="Beta-barrel_AprE"/>
    <property type="match status" value="1"/>
</dbReference>
<evidence type="ECO:0000256" key="7">
    <source>
        <dbReference type="ARBA" id="ARBA00022989"/>
    </source>
</evidence>
<organism evidence="13 14">
    <name type="scientific">Sulfurimonas gotlandica (strain DSM 19862 / JCM 16533 / GD1)</name>
    <dbReference type="NCBI Taxonomy" id="929558"/>
    <lineage>
        <taxon>Bacteria</taxon>
        <taxon>Pseudomonadati</taxon>
        <taxon>Campylobacterota</taxon>
        <taxon>Epsilonproteobacteria</taxon>
        <taxon>Campylobacterales</taxon>
        <taxon>Sulfurimonadaceae</taxon>
        <taxon>Sulfurimonas</taxon>
    </lineage>
</organism>
<dbReference type="OrthoDB" id="9810980at2"/>
<dbReference type="RefSeq" id="WP_008339257.1">
    <property type="nucleotide sequence ID" value="NZ_AFRZ01000001.1"/>
</dbReference>
<keyword evidence="7 10" id="KW-1133">Transmembrane helix</keyword>
<dbReference type="Gene3D" id="2.40.30.170">
    <property type="match status" value="1"/>
</dbReference>
<dbReference type="GO" id="GO:0015562">
    <property type="term" value="F:efflux transmembrane transporter activity"/>
    <property type="evidence" value="ECO:0007669"/>
    <property type="project" value="InterPro"/>
</dbReference>
<dbReference type="InterPro" id="IPR058982">
    <property type="entry name" value="Beta-barrel_AprE"/>
</dbReference>
<reference evidence="13 14" key="1">
    <citation type="journal article" date="2012" name="Proc. Natl. Acad. Sci. U.S.A.">
        <title>Genome and physiology of a model Epsilonproteobacterium responsible for sulfide detoxification in marine oxygen depletion zones.</title>
        <authorList>
            <person name="Grote J."/>
            <person name="Schott T."/>
            <person name="Bruckner C.G."/>
            <person name="Glockner F.O."/>
            <person name="Jost G."/>
            <person name="Teeling H."/>
            <person name="Labrenz M."/>
            <person name="Jurgens K."/>
        </authorList>
    </citation>
    <scope>NUCLEOTIDE SEQUENCE [LARGE SCALE GENOMIC DNA]</scope>
    <source>
        <strain evidence="13 14">GD1</strain>
    </source>
</reference>
<keyword evidence="6 10" id="KW-0812">Transmembrane</keyword>
<dbReference type="AlphaFoldDB" id="B6BMZ4"/>
<dbReference type="PROSITE" id="PS00543">
    <property type="entry name" value="HLYD_FAMILY"/>
    <property type="match status" value="1"/>
</dbReference>